<evidence type="ECO:0000313" key="2">
    <source>
        <dbReference type="EMBL" id="MBM7702030.1"/>
    </source>
</evidence>
<gene>
    <name evidence="2" type="ORF">JOC83_000856</name>
</gene>
<protein>
    <submittedName>
        <fullName evidence="2">Uncharacterized protein</fullName>
    </submittedName>
</protein>
<reference evidence="2 3" key="1">
    <citation type="submission" date="2021-01" db="EMBL/GenBank/DDBJ databases">
        <title>Genomic Encyclopedia of Type Strains, Phase IV (KMG-IV): sequencing the most valuable type-strain genomes for metagenomic binning, comparative biology and taxonomic classification.</title>
        <authorList>
            <person name="Goeker M."/>
        </authorList>
    </citation>
    <scope>NUCLEOTIDE SEQUENCE [LARGE SCALE GENOMIC DNA]</scope>
    <source>
        <strain evidence="2 3">DSM 104297</strain>
    </source>
</reference>
<keyword evidence="3" id="KW-1185">Reference proteome</keyword>
<dbReference type="Proteomes" id="UP000809829">
    <property type="component" value="Unassembled WGS sequence"/>
</dbReference>
<dbReference type="RefSeq" id="WP_205184230.1">
    <property type="nucleotide sequence ID" value="NZ_JAFBFC010000001.1"/>
</dbReference>
<evidence type="ECO:0000256" key="1">
    <source>
        <dbReference type="SAM" id="MobiDB-lite"/>
    </source>
</evidence>
<feature type="compositionally biased region" description="Polar residues" evidence="1">
    <location>
        <begin position="39"/>
        <end position="51"/>
    </location>
</feature>
<accession>A0ABS2QRE9</accession>
<name>A0ABS2QRE9_9BACI</name>
<organism evidence="2 3">
    <name type="scientific">Priestia iocasae</name>
    <dbReference type="NCBI Taxonomy" id="2291674"/>
    <lineage>
        <taxon>Bacteria</taxon>
        <taxon>Bacillati</taxon>
        <taxon>Bacillota</taxon>
        <taxon>Bacilli</taxon>
        <taxon>Bacillales</taxon>
        <taxon>Bacillaceae</taxon>
        <taxon>Priestia</taxon>
    </lineage>
</organism>
<sequence>MKKDKKETNEPTIAPGMSDKQELNQDATKEEIEHHDFTEVTTLSLDEVNPS</sequence>
<evidence type="ECO:0000313" key="3">
    <source>
        <dbReference type="Proteomes" id="UP000809829"/>
    </source>
</evidence>
<feature type="compositionally biased region" description="Basic and acidic residues" evidence="1">
    <location>
        <begin position="19"/>
        <end position="38"/>
    </location>
</feature>
<comment type="caution">
    <text evidence="2">The sequence shown here is derived from an EMBL/GenBank/DDBJ whole genome shotgun (WGS) entry which is preliminary data.</text>
</comment>
<dbReference type="EMBL" id="JAFBFC010000001">
    <property type="protein sequence ID" value="MBM7702030.1"/>
    <property type="molecule type" value="Genomic_DNA"/>
</dbReference>
<proteinExistence type="predicted"/>
<feature type="region of interest" description="Disordered" evidence="1">
    <location>
        <begin position="1"/>
        <end position="51"/>
    </location>
</feature>